<evidence type="ECO:0000256" key="2">
    <source>
        <dbReference type="ARBA" id="ARBA00023002"/>
    </source>
</evidence>
<organism evidence="7 8">
    <name type="scientific">Sinanaerobacter chloroacetimidivorans</name>
    <dbReference type="NCBI Taxonomy" id="2818044"/>
    <lineage>
        <taxon>Bacteria</taxon>
        <taxon>Bacillati</taxon>
        <taxon>Bacillota</taxon>
        <taxon>Clostridia</taxon>
        <taxon>Peptostreptococcales</taxon>
        <taxon>Anaerovoracaceae</taxon>
        <taxon>Sinanaerobacter</taxon>
    </lineage>
</organism>
<dbReference type="SUPFAM" id="SSF52283">
    <property type="entry name" value="Formate/glycerate dehydrogenase catalytic domain-like"/>
    <property type="match status" value="1"/>
</dbReference>
<sequence>MKKILITSKSFGQVSDQPLKLLNEAGMNIEYYNKEFDEMEFRKRLKECSGLIIGSHPLTEGAVKEAPELRIVCKHGTGLDNIDLEIMERYKVKVDNVPAVNSNAVADLAFSLILDVARKTSCAAKSVKEGSWEKVFGVNVYSKNLSLIGFGEIGKNVARRAHGFSMKVFVYDPFLSVLPEEFKDYVKPVSLEEALSVADFLSVHVPLNHQTQNLICLKELNMMKRGSFIINTSRGGIINETDLLAALLSKHIAGAGLDVLEKEPPNKDYPLLKLQQVTITPHMGMYSFESINDVSMIAARNIIKYLSQNE</sequence>
<dbReference type="PANTHER" id="PTHR42789:SF1">
    <property type="entry name" value="D-ISOMER SPECIFIC 2-HYDROXYACID DEHYDROGENASE FAMILY PROTEIN (AFU_ORTHOLOGUE AFUA_6G10090)"/>
    <property type="match status" value="1"/>
</dbReference>
<evidence type="ECO:0000256" key="4">
    <source>
        <dbReference type="RuleBase" id="RU003719"/>
    </source>
</evidence>
<gene>
    <name evidence="7" type="ORF">KCX82_08310</name>
</gene>
<dbReference type="PANTHER" id="PTHR42789">
    <property type="entry name" value="D-ISOMER SPECIFIC 2-HYDROXYACID DEHYDROGENASE FAMILY PROTEIN (AFU_ORTHOLOGUE AFUA_6G10090)"/>
    <property type="match status" value="1"/>
</dbReference>
<dbReference type="Proteomes" id="UP000675664">
    <property type="component" value="Unassembled WGS sequence"/>
</dbReference>
<dbReference type="InterPro" id="IPR050857">
    <property type="entry name" value="D-2-hydroxyacid_DH"/>
</dbReference>
<keyword evidence="8" id="KW-1185">Reference proteome</keyword>
<keyword evidence="2 4" id="KW-0560">Oxidoreductase</keyword>
<keyword evidence="3" id="KW-0520">NAD</keyword>
<reference evidence="7" key="2">
    <citation type="submission" date="2021-04" db="EMBL/GenBank/DDBJ databases">
        <authorList>
            <person name="Liu J."/>
        </authorList>
    </citation>
    <scope>NUCLEOTIDE SEQUENCE</scope>
    <source>
        <strain evidence="7">BAD-6</strain>
    </source>
</reference>
<comment type="similarity">
    <text evidence="1 4">Belongs to the D-isomer specific 2-hydroxyacid dehydrogenase family.</text>
</comment>
<feature type="domain" description="D-isomer specific 2-hydroxyacid dehydrogenase NAD-binding" evidence="6">
    <location>
        <begin position="110"/>
        <end position="284"/>
    </location>
</feature>
<dbReference type="Pfam" id="PF02826">
    <property type="entry name" value="2-Hacid_dh_C"/>
    <property type="match status" value="1"/>
</dbReference>
<dbReference type="FunFam" id="3.40.50.720:FF:000203">
    <property type="entry name" value="D-3-phosphoglycerate dehydrogenase (SerA)"/>
    <property type="match status" value="1"/>
</dbReference>
<evidence type="ECO:0000259" key="6">
    <source>
        <dbReference type="Pfam" id="PF02826"/>
    </source>
</evidence>
<evidence type="ECO:0000313" key="8">
    <source>
        <dbReference type="Proteomes" id="UP000675664"/>
    </source>
</evidence>
<evidence type="ECO:0000256" key="1">
    <source>
        <dbReference type="ARBA" id="ARBA00005854"/>
    </source>
</evidence>
<dbReference type="EMBL" id="JAGSND010000004">
    <property type="protein sequence ID" value="MBR0597872.1"/>
    <property type="molecule type" value="Genomic_DNA"/>
</dbReference>
<reference evidence="7" key="1">
    <citation type="submission" date="2021-04" db="EMBL/GenBank/DDBJ databases">
        <title>Sinoanaerobacter chloroacetimidivorans sp. nov., an obligate anaerobic bacterium isolated from anaerobic sludge.</title>
        <authorList>
            <person name="Bao Y."/>
        </authorList>
    </citation>
    <scope>NUCLEOTIDE SEQUENCE</scope>
    <source>
        <strain evidence="7">BAD-6</strain>
    </source>
</reference>
<dbReference type="InterPro" id="IPR029753">
    <property type="entry name" value="D-isomer_DH_CS"/>
</dbReference>
<feature type="domain" description="D-isomer specific 2-hydroxyacid dehydrogenase catalytic" evidence="5">
    <location>
        <begin position="13"/>
        <end position="308"/>
    </location>
</feature>
<protein>
    <submittedName>
        <fullName evidence="7">Phosphoglycerate dehydrogenase</fullName>
    </submittedName>
</protein>
<dbReference type="GO" id="GO:0051287">
    <property type="term" value="F:NAD binding"/>
    <property type="evidence" value="ECO:0007669"/>
    <property type="project" value="InterPro"/>
</dbReference>
<dbReference type="SUPFAM" id="SSF51735">
    <property type="entry name" value="NAD(P)-binding Rossmann-fold domains"/>
    <property type="match status" value="1"/>
</dbReference>
<dbReference type="Gene3D" id="3.40.50.720">
    <property type="entry name" value="NAD(P)-binding Rossmann-like Domain"/>
    <property type="match status" value="2"/>
</dbReference>
<dbReference type="AlphaFoldDB" id="A0A8J7VZ84"/>
<dbReference type="InterPro" id="IPR006139">
    <property type="entry name" value="D-isomer_2_OHA_DH_cat_dom"/>
</dbReference>
<accession>A0A8J7VZ84</accession>
<dbReference type="CDD" id="cd12172">
    <property type="entry name" value="PGDH_like_2"/>
    <property type="match status" value="1"/>
</dbReference>
<dbReference type="InterPro" id="IPR036291">
    <property type="entry name" value="NAD(P)-bd_dom_sf"/>
</dbReference>
<evidence type="ECO:0000256" key="3">
    <source>
        <dbReference type="ARBA" id="ARBA00023027"/>
    </source>
</evidence>
<dbReference type="GO" id="GO:0016616">
    <property type="term" value="F:oxidoreductase activity, acting on the CH-OH group of donors, NAD or NADP as acceptor"/>
    <property type="evidence" value="ECO:0007669"/>
    <property type="project" value="InterPro"/>
</dbReference>
<dbReference type="RefSeq" id="WP_227017998.1">
    <property type="nucleotide sequence ID" value="NZ_JAGSND010000004.1"/>
</dbReference>
<name>A0A8J7VZ84_9FIRM</name>
<proteinExistence type="inferred from homology"/>
<evidence type="ECO:0000259" key="5">
    <source>
        <dbReference type="Pfam" id="PF00389"/>
    </source>
</evidence>
<comment type="caution">
    <text evidence="7">The sequence shown here is derived from an EMBL/GenBank/DDBJ whole genome shotgun (WGS) entry which is preliminary data.</text>
</comment>
<dbReference type="InterPro" id="IPR006140">
    <property type="entry name" value="D-isomer_DH_NAD-bd"/>
</dbReference>
<dbReference type="Pfam" id="PF00389">
    <property type="entry name" value="2-Hacid_dh"/>
    <property type="match status" value="1"/>
</dbReference>
<dbReference type="PROSITE" id="PS00671">
    <property type="entry name" value="D_2_HYDROXYACID_DH_3"/>
    <property type="match status" value="1"/>
</dbReference>
<evidence type="ECO:0000313" key="7">
    <source>
        <dbReference type="EMBL" id="MBR0597872.1"/>
    </source>
</evidence>